<name>A0ABW6K396_9BACI</name>
<proteinExistence type="predicted"/>
<dbReference type="RefSeq" id="WP_389223394.1">
    <property type="nucleotide sequence ID" value="NZ_JBIACJ010000018.1"/>
</dbReference>
<feature type="domain" description="DUF4183" evidence="1">
    <location>
        <begin position="39"/>
        <end position="110"/>
    </location>
</feature>
<comment type="caution">
    <text evidence="2">The sequence shown here is derived from an EMBL/GenBank/DDBJ whole genome shotgun (WGS) entry which is preliminary data.</text>
</comment>
<protein>
    <submittedName>
        <fullName evidence="2">DUF4183 domain-containing protein</fullName>
    </submittedName>
</protein>
<dbReference type="InterPro" id="IPR025237">
    <property type="entry name" value="DUF4183"/>
</dbReference>
<gene>
    <name evidence="2" type="ORF">ACFYKT_20385</name>
</gene>
<evidence type="ECO:0000313" key="3">
    <source>
        <dbReference type="Proteomes" id="UP001601058"/>
    </source>
</evidence>
<accession>A0ABW6K396</accession>
<evidence type="ECO:0000259" key="1">
    <source>
        <dbReference type="Pfam" id="PF13799"/>
    </source>
</evidence>
<evidence type="ECO:0000313" key="2">
    <source>
        <dbReference type="EMBL" id="MFE8698654.1"/>
    </source>
</evidence>
<organism evidence="2 3">
    <name type="scientific">Cytobacillus mangrovibacter</name>
    <dbReference type="NCBI Taxonomy" id="3299024"/>
    <lineage>
        <taxon>Bacteria</taxon>
        <taxon>Bacillati</taxon>
        <taxon>Bacillota</taxon>
        <taxon>Bacilli</taxon>
        <taxon>Bacillales</taxon>
        <taxon>Bacillaceae</taxon>
        <taxon>Cytobacillus</taxon>
    </lineage>
</organism>
<sequence>MMNYSKKQIVSLPKVCVDLCISLNISPKIAKVDTYHYYALSDGVKHIYTNEDELKEYGGRGILAPEAASYINLFVNGVLQPPNVYEVKEGYLHLKTSDVPQKNVPITLEYITIYN</sequence>
<dbReference type="EMBL" id="JBIACJ010000018">
    <property type="protein sequence ID" value="MFE8698654.1"/>
    <property type="molecule type" value="Genomic_DNA"/>
</dbReference>
<dbReference type="Pfam" id="PF13799">
    <property type="entry name" value="DUF4183"/>
    <property type="match status" value="1"/>
</dbReference>
<keyword evidence="3" id="KW-1185">Reference proteome</keyword>
<dbReference type="Proteomes" id="UP001601058">
    <property type="component" value="Unassembled WGS sequence"/>
</dbReference>
<reference evidence="2 3" key="1">
    <citation type="submission" date="2024-08" db="EMBL/GenBank/DDBJ databases">
        <title>Two novel Cytobacillus novel species.</title>
        <authorList>
            <person name="Liu G."/>
        </authorList>
    </citation>
    <scope>NUCLEOTIDE SEQUENCE [LARGE SCALE GENOMIC DNA]</scope>
    <source>
        <strain evidence="2 3">FJAT-53684</strain>
    </source>
</reference>